<comment type="caution">
    <text evidence="3">The sequence shown here is derived from an EMBL/GenBank/DDBJ whole genome shotgun (WGS) entry which is preliminary data.</text>
</comment>
<evidence type="ECO:0000313" key="3">
    <source>
        <dbReference type="EMBL" id="EJW93667.1"/>
    </source>
</evidence>
<evidence type="ECO:0000259" key="2">
    <source>
        <dbReference type="Pfam" id="PF13936"/>
    </source>
</evidence>
<dbReference type="EMBL" id="AMCI01006836">
    <property type="protein sequence ID" value="EJW93667.1"/>
    <property type="molecule type" value="Genomic_DNA"/>
</dbReference>
<feature type="domain" description="Transposase IS30-like HTH" evidence="2">
    <location>
        <begin position="15"/>
        <end position="58"/>
    </location>
</feature>
<organism evidence="3">
    <name type="scientific">gut metagenome</name>
    <dbReference type="NCBI Taxonomy" id="749906"/>
    <lineage>
        <taxon>unclassified sequences</taxon>
        <taxon>metagenomes</taxon>
        <taxon>organismal metagenomes</taxon>
    </lineage>
</organism>
<dbReference type="InterPro" id="IPR025246">
    <property type="entry name" value="IS30-like_HTH"/>
</dbReference>
<dbReference type="InterPro" id="IPR009057">
    <property type="entry name" value="Homeodomain-like_sf"/>
</dbReference>
<dbReference type="SUPFAM" id="SSF46689">
    <property type="entry name" value="Homeodomain-like"/>
    <property type="match status" value="1"/>
</dbReference>
<evidence type="ECO:0000256" key="1">
    <source>
        <dbReference type="SAM" id="MobiDB-lite"/>
    </source>
</evidence>
<dbReference type="Gene3D" id="1.10.10.60">
    <property type="entry name" value="Homeodomain-like"/>
    <property type="match status" value="1"/>
</dbReference>
<protein>
    <submittedName>
        <fullName evidence="3">Transposase</fullName>
    </submittedName>
</protein>
<feature type="non-terminal residue" evidence="3">
    <location>
        <position position="91"/>
    </location>
</feature>
<name>J9FVR8_9ZZZZ</name>
<dbReference type="Pfam" id="PF13936">
    <property type="entry name" value="HTH_38"/>
    <property type="match status" value="1"/>
</dbReference>
<dbReference type="AlphaFoldDB" id="J9FVR8"/>
<sequence length="91" mass="10280">MDCYDYITNLPERKRGQHLQREERGAIQALKAQNLSNRAIAKLLGCSPTTVANELKRGTSPRKSNRGRAPSYNAKRGEAVYRANRSHSRKP</sequence>
<feature type="region of interest" description="Disordered" evidence="1">
    <location>
        <begin position="52"/>
        <end position="91"/>
    </location>
</feature>
<reference evidence="3" key="1">
    <citation type="journal article" date="2012" name="PLoS ONE">
        <title>Gene sets for utilization of primary and secondary nutrition supplies in the distal gut of endangered iberian lynx.</title>
        <authorList>
            <person name="Alcaide M."/>
            <person name="Messina E."/>
            <person name="Richter M."/>
            <person name="Bargiela R."/>
            <person name="Peplies J."/>
            <person name="Huws S.A."/>
            <person name="Newbold C.J."/>
            <person name="Golyshin P.N."/>
            <person name="Simon M.A."/>
            <person name="Lopez G."/>
            <person name="Yakimov M.M."/>
            <person name="Ferrer M."/>
        </authorList>
    </citation>
    <scope>NUCLEOTIDE SEQUENCE</scope>
</reference>
<proteinExistence type="predicted"/>
<accession>J9FVR8</accession>
<gene>
    <name evidence="3" type="ORF">EVA_18226</name>
</gene>